<dbReference type="Proteomes" id="UP000290289">
    <property type="component" value="Chromosome 9"/>
</dbReference>
<evidence type="ECO:0000313" key="2">
    <source>
        <dbReference type="Proteomes" id="UP000290289"/>
    </source>
</evidence>
<sequence>MSSASIDLAQFTAQGKENLESDITCMMNKKLIHRMTPPRYMQIKIITCVNIEISATWQSTTNISSKKARSTYGMSEQYIFHKQMLYSHCTRHSGICYNKMSIFPSLETSQARNNSGIQALHSLYITIEEANNVFQHCLACSKLCLTVYSQYCICQLCSYH</sequence>
<organism evidence="1 2">
    <name type="scientific">Malus domestica</name>
    <name type="common">Apple</name>
    <name type="synonym">Pyrus malus</name>
    <dbReference type="NCBI Taxonomy" id="3750"/>
    <lineage>
        <taxon>Eukaryota</taxon>
        <taxon>Viridiplantae</taxon>
        <taxon>Streptophyta</taxon>
        <taxon>Embryophyta</taxon>
        <taxon>Tracheophyta</taxon>
        <taxon>Spermatophyta</taxon>
        <taxon>Magnoliopsida</taxon>
        <taxon>eudicotyledons</taxon>
        <taxon>Gunneridae</taxon>
        <taxon>Pentapetalae</taxon>
        <taxon>rosids</taxon>
        <taxon>fabids</taxon>
        <taxon>Rosales</taxon>
        <taxon>Rosaceae</taxon>
        <taxon>Amygdaloideae</taxon>
        <taxon>Maleae</taxon>
        <taxon>Malus</taxon>
    </lineage>
</organism>
<proteinExistence type="predicted"/>
<accession>A0A498J648</accession>
<name>A0A498J648_MALDO</name>
<evidence type="ECO:0000313" key="1">
    <source>
        <dbReference type="EMBL" id="RXH90215.1"/>
    </source>
</evidence>
<comment type="caution">
    <text evidence="1">The sequence shown here is derived from an EMBL/GenBank/DDBJ whole genome shotgun (WGS) entry which is preliminary data.</text>
</comment>
<reference evidence="1 2" key="1">
    <citation type="submission" date="2018-10" db="EMBL/GenBank/DDBJ databases">
        <title>A high-quality apple genome assembly.</title>
        <authorList>
            <person name="Hu J."/>
        </authorList>
    </citation>
    <scope>NUCLEOTIDE SEQUENCE [LARGE SCALE GENOMIC DNA]</scope>
    <source>
        <strain evidence="2">cv. HFTH1</strain>
        <tissue evidence="1">Young leaf</tissue>
    </source>
</reference>
<dbReference type="EMBL" id="RDQH01000335">
    <property type="protein sequence ID" value="RXH90215.1"/>
    <property type="molecule type" value="Genomic_DNA"/>
</dbReference>
<keyword evidence="2" id="KW-1185">Reference proteome</keyword>
<gene>
    <name evidence="1" type="ORF">DVH24_032572</name>
</gene>
<dbReference type="AlphaFoldDB" id="A0A498J648"/>
<protein>
    <submittedName>
        <fullName evidence="1">Uncharacterized protein</fullName>
    </submittedName>
</protein>